<dbReference type="EMBL" id="NPIC01000001">
    <property type="protein sequence ID" value="RDL40739.1"/>
    <property type="molecule type" value="Genomic_DNA"/>
</dbReference>
<evidence type="ECO:0000313" key="2">
    <source>
        <dbReference type="Proteomes" id="UP000254866"/>
    </source>
</evidence>
<protein>
    <submittedName>
        <fullName evidence="1">Uncharacterized protein</fullName>
    </submittedName>
</protein>
<dbReference type="GeneID" id="43593567"/>
<sequence length="133" mass="14615">MVNISTEFDISASILISAFLRGTPITGYCFLAASSHDQATERTFHDYGDGLHSVISRLRLIRNPDANSTSTIKLHNVLTRREDGSILVQALVQAFRRLPNLTSAQNLVITIDSNNLETEVFSSNPPSHKAAAY</sequence>
<keyword evidence="2" id="KW-1185">Reference proteome</keyword>
<proteinExistence type="predicted"/>
<accession>A0A370TYY2</accession>
<comment type="caution">
    <text evidence="1">The sequence shown here is derived from an EMBL/GenBank/DDBJ whole genome shotgun (WGS) entry which is preliminary data.</text>
</comment>
<name>A0A370TYY2_9HELO</name>
<evidence type="ECO:0000313" key="1">
    <source>
        <dbReference type="EMBL" id="RDL40739.1"/>
    </source>
</evidence>
<organism evidence="1 2">
    <name type="scientific">Venustampulla echinocandica</name>
    <dbReference type="NCBI Taxonomy" id="2656787"/>
    <lineage>
        <taxon>Eukaryota</taxon>
        <taxon>Fungi</taxon>
        <taxon>Dikarya</taxon>
        <taxon>Ascomycota</taxon>
        <taxon>Pezizomycotina</taxon>
        <taxon>Leotiomycetes</taxon>
        <taxon>Helotiales</taxon>
        <taxon>Pleuroascaceae</taxon>
        <taxon>Venustampulla</taxon>
    </lineage>
</organism>
<dbReference type="AlphaFoldDB" id="A0A370TYY2"/>
<gene>
    <name evidence="1" type="ORF">BP5553_00718</name>
</gene>
<reference evidence="1 2" key="1">
    <citation type="journal article" date="2018" name="IMA Fungus">
        <title>IMA Genome-F 9: Draft genome sequence of Annulohypoxylon stygium, Aspergillus mulundensis, Berkeleyomyces basicola (syn. Thielaviopsis basicola), Ceratocystis smalleyi, two Cercospora beticola strains, Coleophoma cylindrospora, Fusarium fracticaudum, Phialophora cf. hyalina, and Morchella septimelata.</title>
        <authorList>
            <person name="Wingfield B.D."/>
            <person name="Bills G.F."/>
            <person name="Dong Y."/>
            <person name="Huang W."/>
            <person name="Nel W.J."/>
            <person name="Swalarsk-Parry B.S."/>
            <person name="Vaghefi N."/>
            <person name="Wilken P.M."/>
            <person name="An Z."/>
            <person name="de Beer Z.W."/>
            <person name="De Vos L."/>
            <person name="Chen L."/>
            <person name="Duong T.A."/>
            <person name="Gao Y."/>
            <person name="Hammerbacher A."/>
            <person name="Kikkert J.R."/>
            <person name="Li Y."/>
            <person name="Li H."/>
            <person name="Li K."/>
            <person name="Li Q."/>
            <person name="Liu X."/>
            <person name="Ma X."/>
            <person name="Naidoo K."/>
            <person name="Pethybridge S.J."/>
            <person name="Sun J."/>
            <person name="Steenkamp E.T."/>
            <person name="van der Nest M.A."/>
            <person name="van Wyk S."/>
            <person name="Wingfield M.J."/>
            <person name="Xiong C."/>
            <person name="Yue Q."/>
            <person name="Zhang X."/>
        </authorList>
    </citation>
    <scope>NUCLEOTIDE SEQUENCE [LARGE SCALE GENOMIC DNA]</scope>
    <source>
        <strain evidence="1 2">BP 5553</strain>
    </source>
</reference>
<dbReference type="RefSeq" id="XP_031873395.1">
    <property type="nucleotide sequence ID" value="XM_032009341.1"/>
</dbReference>
<dbReference type="Proteomes" id="UP000254866">
    <property type="component" value="Unassembled WGS sequence"/>
</dbReference>